<evidence type="ECO:0000313" key="3">
    <source>
        <dbReference type="Proteomes" id="UP000887013"/>
    </source>
</evidence>
<protein>
    <submittedName>
        <fullName evidence="2">Uncharacterized protein</fullName>
    </submittedName>
</protein>
<accession>A0A8X6QRD7</accession>
<dbReference type="OrthoDB" id="6473630at2759"/>
<evidence type="ECO:0000256" key="1">
    <source>
        <dbReference type="SAM" id="MobiDB-lite"/>
    </source>
</evidence>
<feature type="compositionally biased region" description="Basic and acidic residues" evidence="1">
    <location>
        <begin position="1"/>
        <end position="11"/>
    </location>
</feature>
<feature type="region of interest" description="Disordered" evidence="1">
    <location>
        <begin position="115"/>
        <end position="136"/>
    </location>
</feature>
<gene>
    <name evidence="2" type="primary">AVEN_150302_1</name>
    <name evidence="2" type="ORF">NPIL_251651</name>
</gene>
<feature type="region of interest" description="Disordered" evidence="1">
    <location>
        <begin position="73"/>
        <end position="102"/>
    </location>
</feature>
<organism evidence="2 3">
    <name type="scientific">Nephila pilipes</name>
    <name type="common">Giant wood spider</name>
    <name type="synonym">Nephila maculata</name>
    <dbReference type="NCBI Taxonomy" id="299642"/>
    <lineage>
        <taxon>Eukaryota</taxon>
        <taxon>Metazoa</taxon>
        <taxon>Ecdysozoa</taxon>
        <taxon>Arthropoda</taxon>
        <taxon>Chelicerata</taxon>
        <taxon>Arachnida</taxon>
        <taxon>Araneae</taxon>
        <taxon>Araneomorphae</taxon>
        <taxon>Entelegynae</taxon>
        <taxon>Araneoidea</taxon>
        <taxon>Nephilidae</taxon>
        <taxon>Nephila</taxon>
    </lineage>
</organism>
<sequence length="311" mass="34958">MDEKDDENERLHLHKQTHTSTVSEIPGMNHESQTPDYDLEFDSEEETTEIFNNVNVTTPVVSYRVETARNLDDFTPSDGFPITEESNSRASEEVSSTKLIPTDPETDLSIIISSSQNVNENSDSNKKTSNSFDDSLSDSATEITFPHDHVNTFESTQDHSSSDVYSTFTTPKDTNSFEIKELTFNHDEESHVSTLNDKTNDIQNVSLVNSNDVFQKKAYEAYGYLGGVFITGNSKYEKNHENNSSEILNSTDEITTTDHEKMSSILVTENTQEGNGDGIRKSSDYTTELVGETRKEIEFKTTSNIPDGYFQ</sequence>
<evidence type="ECO:0000313" key="2">
    <source>
        <dbReference type="EMBL" id="GFU27972.1"/>
    </source>
</evidence>
<keyword evidence="3" id="KW-1185">Reference proteome</keyword>
<dbReference type="AlphaFoldDB" id="A0A8X6QRD7"/>
<comment type="caution">
    <text evidence="2">The sequence shown here is derived from an EMBL/GenBank/DDBJ whole genome shotgun (WGS) entry which is preliminary data.</text>
</comment>
<name>A0A8X6QRD7_NEPPI</name>
<feature type="region of interest" description="Disordered" evidence="1">
    <location>
        <begin position="1"/>
        <end position="39"/>
    </location>
</feature>
<reference evidence="2" key="1">
    <citation type="submission" date="2020-08" db="EMBL/GenBank/DDBJ databases">
        <title>Multicomponent nature underlies the extraordinary mechanical properties of spider dragline silk.</title>
        <authorList>
            <person name="Kono N."/>
            <person name="Nakamura H."/>
            <person name="Mori M."/>
            <person name="Yoshida Y."/>
            <person name="Ohtoshi R."/>
            <person name="Malay A.D."/>
            <person name="Moran D.A.P."/>
            <person name="Tomita M."/>
            <person name="Numata K."/>
            <person name="Arakawa K."/>
        </authorList>
    </citation>
    <scope>NUCLEOTIDE SEQUENCE</scope>
</reference>
<dbReference type="Proteomes" id="UP000887013">
    <property type="component" value="Unassembled WGS sequence"/>
</dbReference>
<proteinExistence type="predicted"/>
<dbReference type="EMBL" id="BMAW01128913">
    <property type="protein sequence ID" value="GFU27972.1"/>
    <property type="molecule type" value="Genomic_DNA"/>
</dbReference>